<name>A0A4D4JA05_9PSEU</name>
<evidence type="ECO:0000313" key="3">
    <source>
        <dbReference type="Proteomes" id="UP000298860"/>
    </source>
</evidence>
<accession>A0A4D4JA05</accession>
<gene>
    <name evidence="2" type="ORF">GTS_51340</name>
</gene>
<dbReference type="EMBL" id="BJFL01000044">
    <property type="protein sequence ID" value="GDY33501.1"/>
    <property type="molecule type" value="Genomic_DNA"/>
</dbReference>
<keyword evidence="3" id="KW-1185">Reference proteome</keyword>
<protein>
    <submittedName>
        <fullName evidence="2">Uncharacterized protein</fullName>
    </submittedName>
</protein>
<reference evidence="3" key="1">
    <citation type="submission" date="2019-04" db="EMBL/GenBank/DDBJ databases">
        <title>Draft genome sequence of Pseudonocardiaceae bacterium SL3-2-4.</title>
        <authorList>
            <person name="Ningsih F."/>
            <person name="Yokota A."/>
            <person name="Sakai Y."/>
            <person name="Nanatani K."/>
            <person name="Yabe S."/>
            <person name="Oetari A."/>
            <person name="Sjamsuridzal W."/>
        </authorList>
    </citation>
    <scope>NUCLEOTIDE SEQUENCE [LARGE SCALE GENOMIC DNA]</scope>
    <source>
        <strain evidence="3">SL3-2-4</strain>
    </source>
</reference>
<feature type="compositionally biased region" description="Acidic residues" evidence="1">
    <location>
        <begin position="10"/>
        <end position="41"/>
    </location>
</feature>
<dbReference type="Proteomes" id="UP000298860">
    <property type="component" value="Unassembled WGS sequence"/>
</dbReference>
<dbReference type="AlphaFoldDB" id="A0A4D4JA05"/>
<evidence type="ECO:0000313" key="2">
    <source>
        <dbReference type="EMBL" id="GDY33501.1"/>
    </source>
</evidence>
<organism evidence="2 3">
    <name type="scientific">Gandjariella thermophila</name>
    <dbReference type="NCBI Taxonomy" id="1931992"/>
    <lineage>
        <taxon>Bacteria</taxon>
        <taxon>Bacillati</taxon>
        <taxon>Actinomycetota</taxon>
        <taxon>Actinomycetes</taxon>
        <taxon>Pseudonocardiales</taxon>
        <taxon>Pseudonocardiaceae</taxon>
        <taxon>Gandjariella</taxon>
    </lineage>
</organism>
<feature type="region of interest" description="Disordered" evidence="1">
    <location>
        <begin position="1"/>
        <end position="65"/>
    </location>
</feature>
<evidence type="ECO:0000256" key="1">
    <source>
        <dbReference type="SAM" id="MobiDB-lite"/>
    </source>
</evidence>
<proteinExistence type="predicted"/>
<sequence>MWTTGGQDAAADDAVGELVEDEEFPPDDEGDEDDDESDLLDPPEPLLPVLAFPFDSDPLARLSVR</sequence>
<comment type="caution">
    <text evidence="2">The sequence shown here is derived from an EMBL/GenBank/DDBJ whole genome shotgun (WGS) entry which is preliminary data.</text>
</comment>